<evidence type="ECO:0000256" key="9">
    <source>
        <dbReference type="ARBA" id="ARBA00023136"/>
    </source>
</evidence>
<accession>G4TY74</accession>
<protein>
    <submittedName>
        <fullName evidence="11">Probable cytochrome-c oxidase chain V</fullName>
    </submittedName>
</protein>
<evidence type="ECO:0000256" key="4">
    <source>
        <dbReference type="ARBA" id="ARBA00022792"/>
    </source>
</evidence>
<organism evidence="11 12">
    <name type="scientific">Serendipita indica (strain DSM 11827)</name>
    <name type="common">Root endophyte fungus</name>
    <name type="synonym">Piriformospora indica</name>
    <dbReference type="NCBI Taxonomy" id="1109443"/>
    <lineage>
        <taxon>Eukaryota</taxon>
        <taxon>Fungi</taxon>
        <taxon>Dikarya</taxon>
        <taxon>Basidiomycota</taxon>
        <taxon>Agaricomycotina</taxon>
        <taxon>Agaricomycetes</taxon>
        <taxon>Sebacinales</taxon>
        <taxon>Serendipitaceae</taxon>
        <taxon>Serendipita</taxon>
    </lineage>
</organism>
<dbReference type="InterPro" id="IPR004203">
    <property type="entry name" value="Cyt_c_oxidase_su4_fam"/>
</dbReference>
<dbReference type="SUPFAM" id="SSF81406">
    <property type="entry name" value="Mitochondrial cytochrome c oxidase subunit IV"/>
    <property type="match status" value="1"/>
</dbReference>
<gene>
    <name evidence="11" type="ORF">PIIN_10262</name>
</gene>
<dbReference type="GO" id="GO:0005743">
    <property type="term" value="C:mitochondrial inner membrane"/>
    <property type="evidence" value="ECO:0007669"/>
    <property type="project" value="UniProtKB-SubCell"/>
</dbReference>
<dbReference type="EMBL" id="CAFZ01000673">
    <property type="protein sequence ID" value="CCA76267.1"/>
    <property type="molecule type" value="Genomic_DNA"/>
</dbReference>
<evidence type="ECO:0000256" key="10">
    <source>
        <dbReference type="SAM" id="MobiDB-lite"/>
    </source>
</evidence>
<evidence type="ECO:0000256" key="8">
    <source>
        <dbReference type="ARBA" id="ARBA00023128"/>
    </source>
</evidence>
<dbReference type="OrthoDB" id="186013at2759"/>
<evidence type="ECO:0000256" key="7">
    <source>
        <dbReference type="ARBA" id="ARBA00023002"/>
    </source>
</evidence>
<keyword evidence="4" id="KW-0999">Mitochondrion inner membrane</keyword>
<evidence type="ECO:0000256" key="2">
    <source>
        <dbReference type="ARBA" id="ARBA00008135"/>
    </source>
</evidence>
<dbReference type="PANTHER" id="PTHR10707">
    <property type="entry name" value="CYTOCHROME C OXIDASE SUBUNIT IV"/>
    <property type="match status" value="1"/>
</dbReference>
<keyword evidence="9" id="KW-0472">Membrane</keyword>
<dbReference type="InParanoid" id="G4TY74"/>
<evidence type="ECO:0000256" key="1">
    <source>
        <dbReference type="ARBA" id="ARBA00004434"/>
    </source>
</evidence>
<evidence type="ECO:0000256" key="3">
    <source>
        <dbReference type="ARBA" id="ARBA00022692"/>
    </source>
</evidence>
<evidence type="ECO:0000256" key="5">
    <source>
        <dbReference type="ARBA" id="ARBA00022946"/>
    </source>
</evidence>
<dbReference type="Proteomes" id="UP000007148">
    <property type="component" value="Unassembled WGS sequence"/>
</dbReference>
<sequence>MQALRRVGATTLRTSSTTLSTSQTLIASFSTSSSARSPAPSSSSSASHAAAVSNSSSGAGQSIIPLSNIQAQWDSMTEQEQSLVHRQLETLQAKDWRSLSLDEKRAAYYVSFGPHGARVPVTKAGEPSKVALAVVALLAVSSALWAVARSSANPPPKTLTKEWEQAATEKAREAKINPITGLSSEGYKGKGFVQSK</sequence>
<keyword evidence="3" id="KW-0812">Transmembrane</keyword>
<evidence type="ECO:0000256" key="6">
    <source>
        <dbReference type="ARBA" id="ARBA00022989"/>
    </source>
</evidence>
<keyword evidence="7" id="KW-0560">Oxidoreductase</keyword>
<dbReference type="STRING" id="1109443.G4TY74"/>
<keyword evidence="8" id="KW-0496">Mitochondrion</keyword>
<dbReference type="OMA" id="YVIHLFA"/>
<dbReference type="GO" id="GO:0016491">
    <property type="term" value="F:oxidoreductase activity"/>
    <property type="evidence" value="ECO:0007669"/>
    <property type="project" value="UniProtKB-KW"/>
</dbReference>
<dbReference type="FunCoup" id="G4TY74">
    <property type="interactions" value="78"/>
</dbReference>
<proteinExistence type="inferred from homology"/>
<comment type="similarity">
    <text evidence="2">Belongs to the cytochrome c oxidase IV family.</text>
</comment>
<dbReference type="GO" id="GO:0006123">
    <property type="term" value="P:mitochondrial electron transport, cytochrome c to oxygen"/>
    <property type="evidence" value="ECO:0007669"/>
    <property type="project" value="InterPro"/>
</dbReference>
<evidence type="ECO:0000313" key="11">
    <source>
        <dbReference type="EMBL" id="CCA76267.1"/>
    </source>
</evidence>
<dbReference type="HOGENOM" id="CLU_070101_3_0_1"/>
<reference evidence="11 12" key="1">
    <citation type="journal article" date="2011" name="PLoS Pathog.">
        <title>Endophytic Life Strategies Decoded by Genome and Transcriptome Analyses of the Mutualistic Root Symbiont Piriformospora indica.</title>
        <authorList>
            <person name="Zuccaro A."/>
            <person name="Lahrmann U."/>
            <person name="Guldener U."/>
            <person name="Langen G."/>
            <person name="Pfiffi S."/>
            <person name="Biedenkopf D."/>
            <person name="Wong P."/>
            <person name="Samans B."/>
            <person name="Grimm C."/>
            <person name="Basiewicz M."/>
            <person name="Murat C."/>
            <person name="Martin F."/>
            <person name="Kogel K.H."/>
        </authorList>
    </citation>
    <scope>NUCLEOTIDE SEQUENCE [LARGE SCALE GENOMIC DNA]</scope>
    <source>
        <strain evidence="11 12">DSM 11827</strain>
    </source>
</reference>
<keyword evidence="6" id="KW-1133">Transmembrane helix</keyword>
<dbReference type="eggNOG" id="KOG4075">
    <property type="taxonomic scope" value="Eukaryota"/>
</dbReference>
<keyword evidence="5" id="KW-0809">Transit peptide</keyword>
<dbReference type="InterPro" id="IPR036639">
    <property type="entry name" value="Cyt_c_oxidase_su4_sf"/>
</dbReference>
<keyword evidence="12" id="KW-1185">Reference proteome</keyword>
<feature type="region of interest" description="Disordered" evidence="10">
    <location>
        <begin position="30"/>
        <end position="59"/>
    </location>
</feature>
<dbReference type="Pfam" id="PF02936">
    <property type="entry name" value="COX4"/>
    <property type="match status" value="1"/>
</dbReference>
<dbReference type="AlphaFoldDB" id="G4TY74"/>
<dbReference type="Gene3D" id="1.10.442.10">
    <property type="entry name" value="Cytochrome c oxidase subunit IV"/>
    <property type="match status" value="1"/>
</dbReference>
<evidence type="ECO:0000313" key="12">
    <source>
        <dbReference type="Proteomes" id="UP000007148"/>
    </source>
</evidence>
<name>G4TY74_SERID</name>
<comment type="caution">
    <text evidence="11">The sequence shown here is derived from an EMBL/GenBank/DDBJ whole genome shotgun (WGS) entry which is preliminary data.</text>
</comment>
<comment type="subcellular location">
    <subcellularLocation>
        <location evidence="1">Mitochondrion inner membrane</location>
        <topology evidence="1">Single-pass membrane protein</topology>
    </subcellularLocation>
</comment>
<dbReference type="GO" id="GO:0045277">
    <property type="term" value="C:respiratory chain complex IV"/>
    <property type="evidence" value="ECO:0007669"/>
    <property type="project" value="InterPro"/>
</dbReference>
<dbReference type="PANTHER" id="PTHR10707:SF10">
    <property type="entry name" value="CYTOCHROME C OXIDASE SUBUNIT 4"/>
    <property type="match status" value="1"/>
</dbReference>